<evidence type="ECO:0000256" key="1">
    <source>
        <dbReference type="SAM" id="MobiDB-lite"/>
    </source>
</evidence>
<accession>A0AAV6R3Y7</accession>
<organism evidence="2 3">
    <name type="scientific">Solea senegalensis</name>
    <name type="common">Senegalese sole</name>
    <dbReference type="NCBI Taxonomy" id="28829"/>
    <lineage>
        <taxon>Eukaryota</taxon>
        <taxon>Metazoa</taxon>
        <taxon>Chordata</taxon>
        <taxon>Craniata</taxon>
        <taxon>Vertebrata</taxon>
        <taxon>Euteleostomi</taxon>
        <taxon>Actinopterygii</taxon>
        <taxon>Neopterygii</taxon>
        <taxon>Teleostei</taxon>
        <taxon>Neoteleostei</taxon>
        <taxon>Acanthomorphata</taxon>
        <taxon>Carangaria</taxon>
        <taxon>Pleuronectiformes</taxon>
        <taxon>Pleuronectoidei</taxon>
        <taxon>Soleidae</taxon>
        <taxon>Solea</taxon>
    </lineage>
</organism>
<keyword evidence="3" id="KW-1185">Reference proteome</keyword>
<comment type="caution">
    <text evidence="2">The sequence shown here is derived from an EMBL/GenBank/DDBJ whole genome shotgun (WGS) entry which is preliminary data.</text>
</comment>
<dbReference type="EMBL" id="JAGKHQ010000013">
    <property type="protein sequence ID" value="KAG7500061.1"/>
    <property type="molecule type" value="Genomic_DNA"/>
</dbReference>
<protein>
    <submittedName>
        <fullName evidence="2">Uncharacterized protein</fullName>
    </submittedName>
</protein>
<evidence type="ECO:0000313" key="3">
    <source>
        <dbReference type="Proteomes" id="UP000693946"/>
    </source>
</evidence>
<dbReference type="AlphaFoldDB" id="A0AAV6R3Y7"/>
<sequence length="70" mass="8054">MDSSKSHREERERKGRAVMSNQKQKLAAGDLRQNRDDGSTQFDIRGKVWRLKPAVVNYECTIFSVGLETK</sequence>
<evidence type="ECO:0000313" key="2">
    <source>
        <dbReference type="EMBL" id="KAG7500061.1"/>
    </source>
</evidence>
<feature type="compositionally biased region" description="Basic and acidic residues" evidence="1">
    <location>
        <begin position="1"/>
        <end position="15"/>
    </location>
</feature>
<dbReference type="Proteomes" id="UP000693946">
    <property type="component" value="Linkage Group LG20"/>
</dbReference>
<reference evidence="2 3" key="1">
    <citation type="journal article" date="2021" name="Sci. Rep.">
        <title>Chromosome anchoring in Senegalese sole (Solea senegalensis) reveals sex-associated markers and genome rearrangements in flatfish.</title>
        <authorList>
            <person name="Guerrero-Cozar I."/>
            <person name="Gomez-Garrido J."/>
            <person name="Berbel C."/>
            <person name="Martinez-Blanch J.F."/>
            <person name="Alioto T."/>
            <person name="Claros M.G."/>
            <person name="Gagnaire P.A."/>
            <person name="Manchado M."/>
        </authorList>
    </citation>
    <scope>NUCLEOTIDE SEQUENCE [LARGE SCALE GENOMIC DNA]</scope>
    <source>
        <strain evidence="2">Sse05_10M</strain>
    </source>
</reference>
<name>A0AAV6R3Y7_SOLSE</name>
<proteinExistence type="predicted"/>
<feature type="region of interest" description="Disordered" evidence="1">
    <location>
        <begin position="1"/>
        <end position="39"/>
    </location>
</feature>
<gene>
    <name evidence="2" type="ORF">JOB18_007657</name>
</gene>